<keyword evidence="2" id="KW-0695">RNA-directed DNA polymerase</keyword>
<accession>A0A1B2RYQ6</accession>
<keyword evidence="2" id="KW-0150">Chloroplast</keyword>
<dbReference type="InterPro" id="IPR043502">
    <property type="entry name" value="DNA/RNA_pol_sf"/>
</dbReference>
<dbReference type="Pfam" id="PF01348">
    <property type="entry name" value="Intron_maturas2"/>
    <property type="match status" value="1"/>
</dbReference>
<geneLocation type="chloroplast" evidence="2"/>
<name>A0A1B2RYQ6_9CHLO</name>
<dbReference type="GO" id="GO:0006315">
    <property type="term" value="P:homing of group II introns"/>
    <property type="evidence" value="ECO:0007669"/>
    <property type="project" value="TreeGrafter"/>
</dbReference>
<dbReference type="CDD" id="cd01651">
    <property type="entry name" value="RT_G2_intron"/>
    <property type="match status" value="1"/>
</dbReference>
<keyword evidence="2" id="KW-0934">Plastid</keyword>
<reference evidence="2" key="1">
    <citation type="journal article" date="2016" name="Genome Biol. Evol.">
        <title>Mitochondrion-to-Chloroplast DNA Transfers and Intragenomic Proliferation of Chloroplast Group II Introns in Gloeotilopsis Green Algae (Ulotrichales, Ulvophyceae).</title>
        <authorList>
            <person name="Turmel M."/>
            <person name="Otis C."/>
            <person name="Lemieux C."/>
        </authorList>
    </citation>
    <scope>NUCLEOTIDE SEQUENCE</scope>
</reference>
<evidence type="ECO:0000313" key="2">
    <source>
        <dbReference type="EMBL" id="AOC61469.1"/>
    </source>
</evidence>
<dbReference type="InterPro" id="IPR000477">
    <property type="entry name" value="RT_dom"/>
</dbReference>
<evidence type="ECO:0000259" key="1">
    <source>
        <dbReference type="PROSITE" id="PS50878"/>
    </source>
</evidence>
<dbReference type="InterPro" id="IPR024937">
    <property type="entry name" value="Domain_X"/>
</dbReference>
<feature type="domain" description="Reverse transcriptase" evidence="1">
    <location>
        <begin position="69"/>
        <end position="365"/>
    </location>
</feature>
<keyword evidence="2" id="KW-0548">Nucleotidyltransferase</keyword>
<dbReference type="EMBL" id="KX306821">
    <property type="protein sequence ID" value="AOC61469.1"/>
    <property type="molecule type" value="Genomic_DNA"/>
</dbReference>
<organism evidence="2">
    <name type="scientific">Rhexinema sarcinoideum</name>
    <dbReference type="NCBI Taxonomy" id="43261"/>
    <lineage>
        <taxon>Eukaryota</taxon>
        <taxon>Viridiplantae</taxon>
        <taxon>Chlorophyta</taxon>
        <taxon>core chlorophytes</taxon>
        <taxon>Ulvophyceae</taxon>
        <taxon>OUU clade</taxon>
        <taxon>Ulotrichales</taxon>
        <taxon>Helicodictyaceae</taxon>
        <taxon>Rhexinema</taxon>
    </lineage>
</organism>
<sequence length="555" mass="64498">MSKLEQLVAISKLSQKNTKWIHRDIFRILHKNELWIAAYEKLKSNKEALTPGCAPETMDGMSLERLQRLKEQVGLEKFNFKKVKQISIQKTDGKTRPLGIPTANDKIVQEAMRMILEAIYEPIFSKQSFGFRPGLGCHDALAHVERKFRWVDYVIENDIEQAYPTINHHVLVNILKKRIDDPRFIRLIWKLLGCGTFSEKDLKGSQTGVPQGSVVSPILANIYYHELDEFVQGLIEQYTTPETSKKKQKSSTYKSLEYRISKIHKEMKTFKPQSRERQKLAKTLKSLRKERFKVEGQKLKVIRIEYVRYADDWMIGVAGDSSLTFQIKKEVGTFIKNSLKQNLHPVKTKITNIRIGNVKFLGYLIFLPQNRSISSYKGKGVQTIRRGQPQLRFDIPVAEVTKKYSERGYFKKLEKGVRPISRASYTILEDHVIVNHYRSLWLGLLNYYSGCTKRGRLQYFHYLFHMSCAMTLGHRHRRSSSEIFQKYGKKLTVQILNKGKTIEFPYKSTWRLSERKWLLGEGVKMPTHHYANLISRSSLGLPCAICDKVPSKCIM</sequence>
<dbReference type="SUPFAM" id="SSF56672">
    <property type="entry name" value="DNA/RNA polymerases"/>
    <property type="match status" value="1"/>
</dbReference>
<dbReference type="AlphaFoldDB" id="A0A1B2RYQ6"/>
<dbReference type="PROSITE" id="PS50878">
    <property type="entry name" value="RT_POL"/>
    <property type="match status" value="1"/>
</dbReference>
<dbReference type="PANTHER" id="PTHR33642">
    <property type="entry name" value="COX1/OXI3 INTRON 1 PROTEIN-RELATED"/>
    <property type="match status" value="1"/>
</dbReference>
<dbReference type="PANTHER" id="PTHR33642:SF4">
    <property type="entry name" value="COX1_OXI3 INTRON 1 PROTEIN-RELATED"/>
    <property type="match status" value="1"/>
</dbReference>
<dbReference type="GO" id="GO:0005739">
    <property type="term" value="C:mitochondrion"/>
    <property type="evidence" value="ECO:0007669"/>
    <property type="project" value="TreeGrafter"/>
</dbReference>
<dbReference type="GO" id="GO:0090615">
    <property type="term" value="P:mitochondrial mRNA processing"/>
    <property type="evidence" value="ECO:0007669"/>
    <property type="project" value="TreeGrafter"/>
</dbReference>
<gene>
    <name evidence="2" type="primary">orf555</name>
</gene>
<protein>
    <submittedName>
        <fullName evidence="2">Putative reverse transcriptase and intron maturase</fullName>
    </submittedName>
</protein>
<dbReference type="Pfam" id="PF00078">
    <property type="entry name" value="RVT_1"/>
    <property type="match status" value="1"/>
</dbReference>
<proteinExistence type="predicted"/>
<dbReference type="GO" id="GO:0003964">
    <property type="term" value="F:RNA-directed DNA polymerase activity"/>
    <property type="evidence" value="ECO:0007669"/>
    <property type="project" value="UniProtKB-KW"/>
</dbReference>
<keyword evidence="2" id="KW-0808">Transferase</keyword>